<reference evidence="13" key="1">
    <citation type="submission" date="2020-03" db="EMBL/GenBank/DDBJ databases">
        <title>Studies in the Genomics of Life Span.</title>
        <authorList>
            <person name="Glass D."/>
        </authorList>
    </citation>
    <scope>NUCLEOTIDE SEQUENCE</scope>
    <source>
        <strain evidence="13">LTLLF</strain>
        <tissue evidence="13">Muscle</tissue>
    </source>
</reference>
<dbReference type="InterPro" id="IPR030564">
    <property type="entry name" value="Myotubularin"/>
</dbReference>
<evidence type="ECO:0000256" key="3">
    <source>
        <dbReference type="ARBA" id="ARBA00007471"/>
    </source>
</evidence>
<dbReference type="SUPFAM" id="SSF50729">
    <property type="entry name" value="PH domain-like"/>
    <property type="match status" value="1"/>
</dbReference>
<comment type="subcellular location">
    <subcellularLocation>
        <location evidence="2">Cytoplasm</location>
    </subcellularLocation>
    <subcellularLocation>
        <location evidence="1">Endomembrane system</location>
        <topology evidence="1">Peripheral membrane protein</topology>
    </subcellularLocation>
</comment>
<dbReference type="InterPro" id="IPR000387">
    <property type="entry name" value="Tyr_Pase_dom"/>
</dbReference>
<dbReference type="GO" id="GO:0005737">
    <property type="term" value="C:cytoplasm"/>
    <property type="evidence" value="ECO:0007669"/>
    <property type="project" value="UniProtKB-SubCell"/>
</dbReference>
<evidence type="ECO:0000256" key="9">
    <source>
        <dbReference type="SAM" id="Coils"/>
    </source>
</evidence>
<feature type="active site" description="Phosphocysteine intermediate" evidence="7">
    <location>
        <position position="417"/>
    </location>
</feature>
<evidence type="ECO:0000256" key="7">
    <source>
        <dbReference type="PIRSR" id="PIRSR630564-1"/>
    </source>
</evidence>
<evidence type="ECO:0000256" key="4">
    <source>
        <dbReference type="ARBA" id="ARBA00022490"/>
    </source>
</evidence>
<dbReference type="InterPro" id="IPR010569">
    <property type="entry name" value="Myotubularin-like_Pase_dom"/>
</dbReference>
<dbReference type="GO" id="GO:0046856">
    <property type="term" value="P:phosphatidylinositol dephosphorylation"/>
    <property type="evidence" value="ECO:0007669"/>
    <property type="project" value="TreeGrafter"/>
</dbReference>
<evidence type="ECO:0000256" key="6">
    <source>
        <dbReference type="ARBA" id="ARBA00023098"/>
    </source>
</evidence>
<feature type="region of interest" description="Disordered" evidence="10">
    <location>
        <begin position="629"/>
        <end position="739"/>
    </location>
</feature>
<feature type="coiled-coil region" evidence="9">
    <location>
        <begin position="593"/>
        <end position="627"/>
    </location>
</feature>
<accession>A0A8J6GFL0</accession>
<dbReference type="Pfam" id="PF21098">
    <property type="entry name" value="PH-GRAM_MTMR6-like"/>
    <property type="match status" value="1"/>
</dbReference>
<evidence type="ECO:0000256" key="1">
    <source>
        <dbReference type="ARBA" id="ARBA00004184"/>
    </source>
</evidence>
<feature type="binding site" evidence="8">
    <location>
        <begin position="354"/>
        <end position="355"/>
    </location>
    <ligand>
        <name>substrate</name>
    </ligand>
</feature>
<name>A0A8J6GFL0_MICOH</name>
<feature type="compositionally biased region" description="Polar residues" evidence="10">
    <location>
        <begin position="639"/>
        <end position="675"/>
    </location>
</feature>
<evidence type="ECO:0000259" key="12">
    <source>
        <dbReference type="PROSITE" id="PS51339"/>
    </source>
</evidence>
<dbReference type="PROSITE" id="PS00383">
    <property type="entry name" value="TYR_PHOSPHATASE_1"/>
    <property type="match status" value="1"/>
</dbReference>
<dbReference type="GO" id="GO:0004438">
    <property type="term" value="F:phosphatidylinositol-3-phosphate phosphatase activity"/>
    <property type="evidence" value="ECO:0007669"/>
    <property type="project" value="TreeGrafter"/>
</dbReference>
<dbReference type="InterPro" id="IPR011993">
    <property type="entry name" value="PH-like_dom_sf"/>
</dbReference>
<dbReference type="GO" id="GO:0012505">
    <property type="term" value="C:endomembrane system"/>
    <property type="evidence" value="ECO:0007669"/>
    <property type="project" value="UniProtKB-SubCell"/>
</dbReference>
<comment type="caution">
    <text evidence="13">The sequence shown here is derived from an EMBL/GenBank/DDBJ whole genome shotgun (WGS) entry which is preliminary data.</text>
</comment>
<dbReference type="PROSITE" id="PS50056">
    <property type="entry name" value="TYR_PHOSPHATASE_2"/>
    <property type="match status" value="1"/>
</dbReference>
<dbReference type="Proteomes" id="UP000710432">
    <property type="component" value="Unassembled WGS sequence"/>
</dbReference>
<dbReference type="AlphaFoldDB" id="A0A8J6GFL0"/>
<dbReference type="InterPro" id="IPR048994">
    <property type="entry name" value="PH-GRAM_MTMR6-9"/>
</dbReference>
<keyword evidence="9" id="KW-0175">Coiled coil</keyword>
<dbReference type="FunFam" id="2.30.29.30:FF:000135">
    <property type="entry name" value="Myotubularin related protein 6"/>
    <property type="match status" value="1"/>
</dbReference>
<protein>
    <submittedName>
        <fullName evidence="13">Myotubularin-related protein 7</fullName>
    </submittedName>
</protein>
<dbReference type="InterPro" id="IPR003595">
    <property type="entry name" value="Tyr_Pase_cat"/>
</dbReference>
<feature type="compositionally biased region" description="Basic and acidic residues" evidence="10">
    <location>
        <begin position="720"/>
        <end position="732"/>
    </location>
</feature>
<organism evidence="13 14">
    <name type="scientific">Microtus ochrogaster</name>
    <name type="common">Prairie vole</name>
    <dbReference type="NCBI Taxonomy" id="79684"/>
    <lineage>
        <taxon>Eukaryota</taxon>
        <taxon>Metazoa</taxon>
        <taxon>Chordata</taxon>
        <taxon>Craniata</taxon>
        <taxon>Vertebrata</taxon>
        <taxon>Euteleostomi</taxon>
        <taxon>Mammalia</taxon>
        <taxon>Eutheria</taxon>
        <taxon>Euarchontoglires</taxon>
        <taxon>Glires</taxon>
        <taxon>Rodentia</taxon>
        <taxon>Myomorpha</taxon>
        <taxon>Muroidea</taxon>
        <taxon>Cricetidae</taxon>
        <taxon>Arvicolinae</taxon>
        <taxon>Microtus</taxon>
    </lineage>
</organism>
<dbReference type="Pfam" id="PF06602">
    <property type="entry name" value="Myotub-related"/>
    <property type="match status" value="1"/>
</dbReference>
<evidence type="ECO:0000259" key="11">
    <source>
        <dbReference type="PROSITE" id="PS50056"/>
    </source>
</evidence>
<evidence type="ECO:0000256" key="8">
    <source>
        <dbReference type="PIRSR" id="PIRSR630564-2"/>
    </source>
</evidence>
<dbReference type="GO" id="GO:0106018">
    <property type="term" value="F:phosphatidylinositol-3,5-bisphosphate phosphatase activity"/>
    <property type="evidence" value="ECO:0007669"/>
    <property type="project" value="TreeGrafter"/>
</dbReference>
<dbReference type="InterPro" id="IPR016130">
    <property type="entry name" value="Tyr_Pase_AS"/>
</dbReference>
<dbReference type="InterPro" id="IPR029021">
    <property type="entry name" value="Prot-tyrosine_phosphatase-like"/>
</dbReference>
<proteinExistence type="inferred from homology"/>
<dbReference type="PANTHER" id="PTHR10807:SF35">
    <property type="entry name" value="MYOTUBULARIN-RELATED PROTEIN 7"/>
    <property type="match status" value="1"/>
</dbReference>
<dbReference type="PANTHER" id="PTHR10807">
    <property type="entry name" value="MYOTUBULARIN-RELATED"/>
    <property type="match status" value="1"/>
</dbReference>
<evidence type="ECO:0000256" key="2">
    <source>
        <dbReference type="ARBA" id="ARBA00004496"/>
    </source>
</evidence>
<feature type="domain" description="Myotubularin phosphatase" evidence="12">
    <location>
        <begin position="170"/>
        <end position="583"/>
    </location>
</feature>
<dbReference type="Gene3D" id="2.30.29.30">
    <property type="entry name" value="Pleckstrin-homology domain (PH domain)/Phosphotyrosine-binding domain (PTB)"/>
    <property type="match status" value="1"/>
</dbReference>
<evidence type="ECO:0000256" key="5">
    <source>
        <dbReference type="ARBA" id="ARBA00022801"/>
    </source>
</evidence>
<evidence type="ECO:0000313" key="14">
    <source>
        <dbReference type="Proteomes" id="UP000710432"/>
    </source>
</evidence>
<evidence type="ECO:0000256" key="10">
    <source>
        <dbReference type="SAM" id="MobiDB-lite"/>
    </source>
</evidence>
<dbReference type="EMBL" id="JAATJU010022671">
    <property type="protein sequence ID" value="KAH0509926.1"/>
    <property type="molecule type" value="Genomic_DNA"/>
</dbReference>
<keyword evidence="5" id="KW-0378">Hydrolase</keyword>
<keyword evidence="4" id="KW-0963">Cytoplasm</keyword>
<gene>
    <name evidence="13" type="ORF">LTLLF_157625</name>
</gene>
<comment type="similarity">
    <text evidence="3">Belongs to the protein-tyrosine phosphatase family. Non-receptor class myotubularin subfamily.</text>
</comment>
<keyword evidence="6" id="KW-0443">Lipid metabolism</keyword>
<feature type="binding site" evidence="8">
    <location>
        <begin position="417"/>
        <end position="423"/>
    </location>
    <ligand>
        <name>substrate</name>
    </ligand>
</feature>
<dbReference type="SMART" id="SM00404">
    <property type="entry name" value="PTPc_motif"/>
    <property type="match status" value="1"/>
</dbReference>
<sequence>MGWYLSGYRLEERKDLPQHTVFLTPVPPCSTSPQQLTRLFSLPLTPSSPTVPVENVRLVDRVSCKKAALGTLYLTATHVIFVENSPDTRKETWILHSQISTIEKQATTATGCPLLIRCKNFQIVQLVIPQERDCHDVYISLMRLARPVKYEELYCFSFNPKLDKEEREQGWLLIDLSEEYERMGLPDNYWQLSDVNRDYRVCDSYPTDLYVPKSATAHIIVGSSKFRSRRRFPALSYYCKESHASICRSSQPLSGFSARCLEDEQMLQAIRKANPGSDFIYVVDTRPKLNAMANRAAGKGYENEDNYSNIKFQFIGIENIHVMRNSLQKMLEGKGYENEDNYSNIKFQFIGIENIHVMRNSLQKMLEVCELKSPSMSDFLWGLENSGWLRHIKAIMDAGIFIAKAVSEEGASVLVHCSDGWDRTAQVCSVASLLLDPYYRTVKGFMVLIEKDWIAFGHKFNHRYGNLDGDPKEISPVIDQFIECVWQLTELFPCAFEFNERFLIHIQHHVYSCQFGNFLCNSQKERRELKIQERTYSLWSHLWKNRADYLNPLFRADHSQMQGSLHLPTAPCNFTYKFWSGMYNRFEKGLHPRQSVTDYLMAVKEESQQLEEELEALQGRLEKIQEVHFNGTKVKGKQSEPSKPSGFSTSDNSTANTPQDYSGNMKSFPSRSPSQGDEDSALILTQDNLKSSDPDLSVNSDQESGVEDLSCRSPSGGEHAPSEDSGKDRDSDEAVFLTA</sequence>
<evidence type="ECO:0000313" key="13">
    <source>
        <dbReference type="EMBL" id="KAH0509926.1"/>
    </source>
</evidence>
<dbReference type="PROSITE" id="PS51339">
    <property type="entry name" value="PPASE_MYOTUBULARIN"/>
    <property type="match status" value="1"/>
</dbReference>
<dbReference type="SUPFAM" id="SSF52799">
    <property type="entry name" value="(Phosphotyrosine protein) phosphatases II"/>
    <property type="match status" value="2"/>
</dbReference>
<feature type="domain" description="Tyrosine specific protein phosphatases" evidence="11">
    <location>
        <begin position="386"/>
        <end position="430"/>
    </location>
</feature>